<protein>
    <recommendedName>
        <fullName evidence="3">CHRD domain-containing protein</fullName>
    </recommendedName>
</protein>
<keyword evidence="2" id="KW-1185">Reference proteome</keyword>
<organism evidence="1 2">
    <name type="scientific">Mucilaginibacter rigui</name>
    <dbReference type="NCBI Taxonomy" id="534635"/>
    <lineage>
        <taxon>Bacteria</taxon>
        <taxon>Pseudomonadati</taxon>
        <taxon>Bacteroidota</taxon>
        <taxon>Sphingobacteriia</taxon>
        <taxon>Sphingobacteriales</taxon>
        <taxon>Sphingobacteriaceae</taxon>
        <taxon>Mucilaginibacter</taxon>
    </lineage>
</organism>
<dbReference type="EMBL" id="JACWMW010000002">
    <property type="protein sequence ID" value="MBD1385681.1"/>
    <property type="molecule type" value="Genomic_DNA"/>
</dbReference>
<evidence type="ECO:0000313" key="2">
    <source>
        <dbReference type="Proteomes" id="UP000618754"/>
    </source>
</evidence>
<evidence type="ECO:0000313" key="1">
    <source>
        <dbReference type="EMBL" id="MBD1385681.1"/>
    </source>
</evidence>
<name>A0ABR7X5B3_9SPHI</name>
<dbReference type="PROSITE" id="PS51257">
    <property type="entry name" value="PROKAR_LIPOPROTEIN"/>
    <property type="match status" value="1"/>
</dbReference>
<comment type="caution">
    <text evidence="1">The sequence shown here is derived from an EMBL/GenBank/DDBJ whole genome shotgun (WGS) entry which is preliminary data.</text>
</comment>
<proteinExistence type="predicted"/>
<accession>A0ABR7X5B3</accession>
<dbReference type="Proteomes" id="UP000618754">
    <property type="component" value="Unassembled WGS sequence"/>
</dbReference>
<evidence type="ECO:0008006" key="3">
    <source>
        <dbReference type="Google" id="ProtNLM"/>
    </source>
</evidence>
<gene>
    <name evidence="1" type="ORF">IDJ75_10365</name>
</gene>
<reference evidence="1 2" key="1">
    <citation type="submission" date="2020-09" db="EMBL/GenBank/DDBJ databases">
        <title>Novel species of Mucilaginibacter isolated from a glacier on the Tibetan Plateau.</title>
        <authorList>
            <person name="Liu Q."/>
            <person name="Xin Y.-H."/>
        </authorList>
    </citation>
    <scope>NUCLEOTIDE SEQUENCE [LARGE SCALE GENOMIC DNA]</scope>
    <source>
        <strain evidence="1 2">CGMCC 1.13878</strain>
    </source>
</reference>
<sequence length="176" mass="18176">MKRIKGAFIITMLIAVTGISCKKDDSKKEENVAGAATVTASNYGFDGTAGASFKSTKAGIVQVGTVWTLSAIKDGSNESISIVLGNVTATGTYKLDQGNNEGNGAIMLKDYKTATGEGAYSTDLPATGGMTGGGEVKITKLTATEAEGEFYIVAHNSAGKEAFVEQGKFTGTLNKR</sequence>
<dbReference type="RefSeq" id="WP_191175539.1">
    <property type="nucleotide sequence ID" value="NZ_JACWMW010000002.1"/>
</dbReference>